<comment type="caution">
    <text evidence="1">The sequence shown here is derived from an EMBL/GenBank/DDBJ whole genome shotgun (WGS) entry which is preliminary data.</text>
</comment>
<gene>
    <name evidence="1" type="ORF">I8J30_00785</name>
</gene>
<reference evidence="1 2" key="1">
    <citation type="submission" date="2021-04" db="EMBL/GenBank/DDBJ databases">
        <title>Paenibacillus sp. DLE-14 whole genome sequence.</title>
        <authorList>
            <person name="Ham Y.J."/>
        </authorList>
    </citation>
    <scope>NUCLEOTIDE SEQUENCE [LARGE SCALE GENOMIC DNA]</scope>
    <source>
        <strain evidence="1 2">DLE-14</strain>
    </source>
</reference>
<protein>
    <submittedName>
        <fullName evidence="1">YqzE family protein</fullName>
    </submittedName>
</protein>
<proteinExistence type="predicted"/>
<dbReference type="EMBL" id="JAGKSP010000001">
    <property type="protein sequence ID" value="MBP3961232.1"/>
    <property type="molecule type" value="Genomic_DNA"/>
</dbReference>
<dbReference type="InterPro" id="IPR025622">
    <property type="entry name" value="YqzE"/>
</dbReference>
<accession>A0ABS5C5G1</accession>
<keyword evidence="2" id="KW-1185">Reference proteome</keyword>
<evidence type="ECO:0000313" key="1">
    <source>
        <dbReference type="EMBL" id="MBP3961232.1"/>
    </source>
</evidence>
<organism evidence="1 2">
    <name type="scientific">Paenibacillus lignilyticus</name>
    <dbReference type="NCBI Taxonomy" id="1172615"/>
    <lineage>
        <taxon>Bacteria</taxon>
        <taxon>Bacillati</taxon>
        <taxon>Bacillota</taxon>
        <taxon>Bacilli</taxon>
        <taxon>Bacillales</taxon>
        <taxon>Paenibacillaceae</taxon>
        <taxon>Paenibacillus</taxon>
    </lineage>
</organism>
<name>A0ABS5C5G1_9BACL</name>
<evidence type="ECO:0000313" key="2">
    <source>
        <dbReference type="Proteomes" id="UP000673394"/>
    </source>
</evidence>
<dbReference type="Proteomes" id="UP000673394">
    <property type="component" value="Unassembled WGS sequence"/>
</dbReference>
<sequence length="66" mass="7736">MAVEKPEEYIKFMTGKMIEIIDTPQEARKERRKQAKAAREPWLTRWFGMGGLGVMQLIRSKPREEG</sequence>
<dbReference type="Pfam" id="PF14038">
    <property type="entry name" value="YqzE"/>
    <property type="match status" value="1"/>
</dbReference>
<dbReference type="RefSeq" id="WP_210654573.1">
    <property type="nucleotide sequence ID" value="NZ_JAGKSP010000001.1"/>
</dbReference>